<dbReference type="KEGG" id="ppsr:I6J18_21080"/>
<dbReference type="InterPro" id="IPR036061">
    <property type="entry name" value="CheW-like_dom_sf"/>
</dbReference>
<dbReference type="PANTHER" id="PTHR22617:SF23">
    <property type="entry name" value="CHEMOTAXIS PROTEIN CHEW"/>
    <property type="match status" value="1"/>
</dbReference>
<dbReference type="SMART" id="SM00260">
    <property type="entry name" value="CheW"/>
    <property type="match status" value="1"/>
</dbReference>
<proteinExistence type="predicted"/>
<evidence type="ECO:0000313" key="2">
    <source>
        <dbReference type="EMBL" id="QQT00042.1"/>
    </source>
</evidence>
<organism evidence="2 3">
    <name type="scientific">Peribacillus psychrosaccharolyticus</name>
    <name type="common">Bacillus psychrosaccharolyticus</name>
    <dbReference type="NCBI Taxonomy" id="1407"/>
    <lineage>
        <taxon>Bacteria</taxon>
        <taxon>Bacillati</taxon>
        <taxon>Bacillota</taxon>
        <taxon>Bacilli</taxon>
        <taxon>Bacillales</taxon>
        <taxon>Bacillaceae</taxon>
        <taxon>Peribacillus</taxon>
    </lineage>
</organism>
<dbReference type="Gene3D" id="2.40.50.180">
    <property type="entry name" value="CheA-289, Domain 4"/>
    <property type="match status" value="1"/>
</dbReference>
<evidence type="ECO:0000313" key="3">
    <source>
        <dbReference type="Proteomes" id="UP000595254"/>
    </source>
</evidence>
<dbReference type="GO" id="GO:0007165">
    <property type="term" value="P:signal transduction"/>
    <property type="evidence" value="ECO:0007669"/>
    <property type="project" value="InterPro"/>
</dbReference>
<accession>A0A974RZY2</accession>
<gene>
    <name evidence="2" type="ORF">I6J18_21080</name>
</gene>
<dbReference type="PANTHER" id="PTHR22617">
    <property type="entry name" value="CHEMOTAXIS SENSOR HISTIDINE KINASE-RELATED"/>
    <property type="match status" value="1"/>
</dbReference>
<dbReference type="GO" id="GO:0005829">
    <property type="term" value="C:cytosol"/>
    <property type="evidence" value="ECO:0007669"/>
    <property type="project" value="TreeGrafter"/>
</dbReference>
<dbReference type="Gene3D" id="2.30.30.40">
    <property type="entry name" value="SH3 Domains"/>
    <property type="match status" value="1"/>
</dbReference>
<reference evidence="2 3" key="1">
    <citation type="submission" date="2021-01" db="EMBL/GenBank/DDBJ databases">
        <title>FDA dAtabase for Regulatory Grade micrObial Sequences (FDA-ARGOS): Supporting development and validation of Infectious Disease Dx tests.</title>
        <authorList>
            <person name="Nelson B."/>
            <person name="Plummer A."/>
            <person name="Tallon L."/>
            <person name="Sadzewicz L."/>
            <person name="Zhao X."/>
            <person name="Boylan J."/>
            <person name="Ott S."/>
            <person name="Bowen H."/>
            <person name="Vavikolanu K."/>
            <person name="Mehta A."/>
            <person name="Aluvathingal J."/>
            <person name="Nadendla S."/>
            <person name="Myers T."/>
            <person name="Yan Y."/>
            <person name="Sichtig H."/>
        </authorList>
    </citation>
    <scope>NUCLEOTIDE SEQUENCE [LARGE SCALE GENOMIC DNA]</scope>
    <source>
        <strain evidence="2 3">FDAARGOS_1161</strain>
    </source>
</reference>
<dbReference type="GO" id="GO:0006935">
    <property type="term" value="P:chemotaxis"/>
    <property type="evidence" value="ECO:0007669"/>
    <property type="project" value="InterPro"/>
</dbReference>
<dbReference type="EMBL" id="CP068053">
    <property type="protein sequence ID" value="QQT00042.1"/>
    <property type="molecule type" value="Genomic_DNA"/>
</dbReference>
<dbReference type="InterPro" id="IPR002545">
    <property type="entry name" value="CheW-lke_dom"/>
</dbReference>
<evidence type="ECO:0000259" key="1">
    <source>
        <dbReference type="PROSITE" id="PS50851"/>
    </source>
</evidence>
<dbReference type="PROSITE" id="PS50851">
    <property type="entry name" value="CHEW"/>
    <property type="match status" value="1"/>
</dbReference>
<dbReference type="Pfam" id="PF01584">
    <property type="entry name" value="CheW"/>
    <property type="match status" value="1"/>
</dbReference>
<name>A0A974RZY2_PERPY</name>
<dbReference type="SUPFAM" id="SSF50341">
    <property type="entry name" value="CheW-like"/>
    <property type="match status" value="1"/>
</dbReference>
<feature type="domain" description="CheW-like" evidence="1">
    <location>
        <begin position="4"/>
        <end position="142"/>
    </location>
</feature>
<keyword evidence="3" id="KW-1185">Reference proteome</keyword>
<dbReference type="Proteomes" id="UP000595254">
    <property type="component" value="Chromosome"/>
</dbReference>
<protein>
    <submittedName>
        <fullName evidence="2">Chemotaxis protein CheW</fullName>
    </submittedName>
</protein>
<dbReference type="RefSeq" id="WP_040375044.1">
    <property type="nucleotide sequence ID" value="NZ_CP068053.1"/>
</dbReference>
<sequence>MSKITKVVVFMVGGAEYALPIECVQSIENPGEITAAQAPDYVAGMCVVRGEILPLVHTQRLFDSSKGSSDGQLKWIILSMDQQQMGLIVEEAKEILDLSGVAVKQLGMLGLANRNYFLGVANVNGRLITIMDPQKLFMLNGVENLNLHSHP</sequence>
<dbReference type="InterPro" id="IPR039315">
    <property type="entry name" value="CheW"/>
</dbReference>
<dbReference type="AlphaFoldDB" id="A0A974RZY2"/>